<gene>
    <name evidence="2" type="ORF">FNH13_14050</name>
</gene>
<dbReference type="Gene3D" id="3.40.50.10320">
    <property type="entry name" value="LmbE-like"/>
    <property type="match status" value="1"/>
</dbReference>
<dbReference type="GO" id="GO:0016811">
    <property type="term" value="F:hydrolase activity, acting on carbon-nitrogen (but not peptide) bonds, in linear amides"/>
    <property type="evidence" value="ECO:0007669"/>
    <property type="project" value="TreeGrafter"/>
</dbReference>
<reference evidence="2 3" key="1">
    <citation type="submission" date="2019-07" db="EMBL/GenBank/DDBJ databases">
        <title>complete genome sequencing of Ornithinimicrobium sp. H23M54.</title>
        <authorList>
            <person name="Bae J.-W."/>
            <person name="Lee S.-Y."/>
        </authorList>
    </citation>
    <scope>NUCLEOTIDE SEQUENCE [LARGE SCALE GENOMIC DNA]</scope>
    <source>
        <strain evidence="2 3">H23M54</strain>
    </source>
</reference>
<dbReference type="InterPro" id="IPR003737">
    <property type="entry name" value="GlcNAc_PI_deacetylase-related"/>
</dbReference>
<dbReference type="PANTHER" id="PTHR12993">
    <property type="entry name" value="N-ACETYLGLUCOSAMINYL-PHOSPHATIDYLINOSITOL DE-N-ACETYLASE-RELATED"/>
    <property type="match status" value="1"/>
</dbReference>
<name>A0A516GCR4_9MICO</name>
<organism evidence="2 3">
    <name type="scientific">Ornithinimicrobium ciconiae</name>
    <dbReference type="NCBI Taxonomy" id="2594265"/>
    <lineage>
        <taxon>Bacteria</taxon>
        <taxon>Bacillati</taxon>
        <taxon>Actinomycetota</taxon>
        <taxon>Actinomycetes</taxon>
        <taxon>Micrococcales</taxon>
        <taxon>Ornithinimicrobiaceae</taxon>
        <taxon>Ornithinimicrobium</taxon>
    </lineage>
</organism>
<evidence type="ECO:0000313" key="2">
    <source>
        <dbReference type="EMBL" id="QDO89314.1"/>
    </source>
</evidence>
<dbReference type="RefSeq" id="WP_143784001.1">
    <property type="nucleotide sequence ID" value="NZ_CP041616.1"/>
</dbReference>
<dbReference type="EMBL" id="CP041616">
    <property type="protein sequence ID" value="QDO89314.1"/>
    <property type="molecule type" value="Genomic_DNA"/>
</dbReference>
<protein>
    <submittedName>
        <fullName evidence="2">PIG-L family deacetylase</fullName>
    </submittedName>
</protein>
<keyword evidence="3" id="KW-1185">Reference proteome</keyword>
<keyword evidence="1" id="KW-0862">Zinc</keyword>
<dbReference type="GO" id="GO:0016137">
    <property type="term" value="P:glycoside metabolic process"/>
    <property type="evidence" value="ECO:0007669"/>
    <property type="project" value="UniProtKB-ARBA"/>
</dbReference>
<dbReference type="SUPFAM" id="SSF102588">
    <property type="entry name" value="LmbE-like"/>
    <property type="match status" value="1"/>
</dbReference>
<evidence type="ECO:0000256" key="1">
    <source>
        <dbReference type="ARBA" id="ARBA00022833"/>
    </source>
</evidence>
<dbReference type="Proteomes" id="UP000315395">
    <property type="component" value="Chromosome"/>
</dbReference>
<dbReference type="InterPro" id="IPR024078">
    <property type="entry name" value="LmbE-like_dom_sf"/>
</dbReference>
<proteinExistence type="predicted"/>
<dbReference type="KEGG" id="orz:FNH13_14050"/>
<evidence type="ECO:0000313" key="3">
    <source>
        <dbReference type="Proteomes" id="UP000315395"/>
    </source>
</evidence>
<dbReference type="PANTHER" id="PTHR12993:SF28">
    <property type="entry name" value="LMBE FAMILY PROTEIN"/>
    <property type="match status" value="1"/>
</dbReference>
<dbReference type="AlphaFoldDB" id="A0A516GCR4"/>
<dbReference type="Pfam" id="PF02585">
    <property type="entry name" value="PIG-L"/>
    <property type="match status" value="1"/>
</dbReference>
<dbReference type="OrthoDB" id="3514174at2"/>
<accession>A0A516GCR4</accession>
<sequence>MTLAEFPDDWQSALCVVAHPDDLEYGTAAAVAGWTAAGKSVSYLLATRGEAGIDGMSPEEAAPARAQEERDGAAEVGVDRVDFLDFTDGIVEYGLPLRKAIAAHIRRVRPELLVIGTFEEFFPGGFVNQADHRAVGLAAMDACADAGNRWIFPELLGEGLEPWGGIRYVAIAASTQPTHYLDVTDTFDLAVASLEAHQLYNEGLGPDFPSPRELLTEILGMEHLREYGDKVWAAQLINRR</sequence>